<dbReference type="EMBL" id="AP031322">
    <property type="protein sequence ID" value="BFH74205.1"/>
    <property type="molecule type" value="Genomic_DNA"/>
</dbReference>
<name>A0AAT9GU27_9CREN</name>
<dbReference type="GeneID" id="92355099"/>
<dbReference type="AlphaFoldDB" id="A0AAT9GU27"/>
<protein>
    <submittedName>
        <fullName evidence="1">Uncharacterized protein</fullName>
    </submittedName>
</protein>
<sequence length="293" mass="34832">MEYCHDLLYSNIYELINHPECFISIDHYYRGRFALYQHNHKMVIKRPYVAIKVVTETRDSIIYIFGIDDSNKIFVMELLLTSYYIPSLRDLDIRSFLGFDYNWNEVTNIKEGTKIRIQGDLVLEVKTIFETWDEVLDHLADDFNPRDPNPLWEEFFRKYLGEKMRIAETLLPIYENYVRLYTIKSLKGKPSRETKKMKKDMNEIKSLIGRTYKTNFIDIDNIRRIVALRNREKFKDFLRNKVEKLKLRLGHYTAPHEVEVIGILTERGEAPTVALPPQKILLGTENMVRITLI</sequence>
<accession>A0AAT9GU27</accession>
<dbReference type="KEGG" id="sjv:SJAV_21490"/>
<reference evidence="1" key="1">
    <citation type="submission" date="2024-03" db="EMBL/GenBank/DDBJ databases">
        <title>Complete genome sequence of Sulfurisphaera javensis strain KD-1.</title>
        <authorList>
            <person name="Sakai H."/>
            <person name="Nur N."/>
            <person name="Suwanto A."/>
            <person name="Kurosawa N."/>
        </authorList>
    </citation>
    <scope>NUCLEOTIDE SEQUENCE</scope>
    <source>
        <strain evidence="1">KD-1</strain>
    </source>
</reference>
<organism evidence="1">
    <name type="scientific">Sulfurisphaera javensis</name>
    <dbReference type="NCBI Taxonomy" id="2049879"/>
    <lineage>
        <taxon>Archaea</taxon>
        <taxon>Thermoproteota</taxon>
        <taxon>Thermoprotei</taxon>
        <taxon>Sulfolobales</taxon>
        <taxon>Sulfolobaceae</taxon>
        <taxon>Sulfurisphaera</taxon>
    </lineage>
</organism>
<dbReference type="RefSeq" id="WP_369609736.1">
    <property type="nucleotide sequence ID" value="NZ_AP031322.1"/>
</dbReference>
<proteinExistence type="predicted"/>
<evidence type="ECO:0000313" key="1">
    <source>
        <dbReference type="EMBL" id="BFH74205.1"/>
    </source>
</evidence>
<gene>
    <name evidence="1" type="ORF">SJAV_21490</name>
</gene>